<dbReference type="STRING" id="3055.A0A2K3DG78"/>
<gene>
    <name evidence="2" type="ORF">CHLRE_08g358524v5</name>
</gene>
<feature type="region of interest" description="Disordered" evidence="1">
    <location>
        <begin position="371"/>
        <end position="390"/>
    </location>
</feature>
<dbReference type="RefSeq" id="XP_042921713.1">
    <property type="nucleotide sequence ID" value="XM_043064712.1"/>
</dbReference>
<dbReference type="InParanoid" id="A0A2K3DG78"/>
<feature type="compositionally biased region" description="Low complexity" evidence="1">
    <location>
        <begin position="143"/>
        <end position="160"/>
    </location>
</feature>
<evidence type="ECO:0000313" key="3">
    <source>
        <dbReference type="Proteomes" id="UP000006906"/>
    </source>
</evidence>
<dbReference type="Gramene" id="PNW79517">
    <property type="protein sequence ID" value="PNW79517"/>
    <property type="gene ID" value="CHLRE_08g358524v5"/>
</dbReference>
<accession>A0A2K3DG78</accession>
<sequence>MVAFSGKGRPLRRTPLSRMAVSAVPAAALLLVALLAACRPAAVRGSDLRLRGGSSLVSQPATCVPGPAEAAAQAAALFAAALNGTGESERAEYVQAYLCPDGVSLCNPLSVLEGFATIEANNSHLLVSPGGGGGEGGGGSEYDGGNSTAGTGAAGSTTGSTPGALTLQSMDLTLVQNNTLHFMGPGNVTLDRSTMSLGSYNWLYLTNSSSLTLNGSRLNFSSYFALAAQDSSLTLSDSIAEFSDTPVFTNNSIISLSNSTWYAHSTGAPAPPLYEGKVAPVTWLNNTDLAATGSLLVFTNVPLVLLTQGSLLLVNSSLQLVNSSMELWGSPLGLLNSRIQLDEASSFGLFCNSTVVGEGVVAAASYGSGGGNTTASGAPPTAPAPGSQLGVSDSALAAQDYTDIYLTP</sequence>
<protein>
    <submittedName>
        <fullName evidence="2">Uncharacterized protein</fullName>
    </submittedName>
</protein>
<name>A0A2K3DG78_CHLRE</name>
<proteinExistence type="predicted"/>
<dbReference type="OrthoDB" id="547259at2759"/>
<reference evidence="2 3" key="1">
    <citation type="journal article" date="2007" name="Science">
        <title>The Chlamydomonas genome reveals the evolution of key animal and plant functions.</title>
        <authorList>
            <person name="Merchant S.S."/>
            <person name="Prochnik S.E."/>
            <person name="Vallon O."/>
            <person name="Harris E.H."/>
            <person name="Karpowicz S.J."/>
            <person name="Witman G.B."/>
            <person name="Terry A."/>
            <person name="Salamov A."/>
            <person name="Fritz-Laylin L.K."/>
            <person name="Marechal-Drouard L."/>
            <person name="Marshall W.F."/>
            <person name="Qu L.H."/>
            <person name="Nelson D.R."/>
            <person name="Sanderfoot A.A."/>
            <person name="Spalding M.H."/>
            <person name="Kapitonov V.V."/>
            <person name="Ren Q."/>
            <person name="Ferris P."/>
            <person name="Lindquist E."/>
            <person name="Shapiro H."/>
            <person name="Lucas S.M."/>
            <person name="Grimwood J."/>
            <person name="Schmutz J."/>
            <person name="Cardol P."/>
            <person name="Cerutti H."/>
            <person name="Chanfreau G."/>
            <person name="Chen C.L."/>
            <person name="Cognat V."/>
            <person name="Croft M.T."/>
            <person name="Dent R."/>
            <person name="Dutcher S."/>
            <person name="Fernandez E."/>
            <person name="Fukuzawa H."/>
            <person name="Gonzalez-Ballester D."/>
            <person name="Gonzalez-Halphen D."/>
            <person name="Hallmann A."/>
            <person name="Hanikenne M."/>
            <person name="Hippler M."/>
            <person name="Inwood W."/>
            <person name="Jabbari K."/>
            <person name="Kalanon M."/>
            <person name="Kuras R."/>
            <person name="Lefebvre P.A."/>
            <person name="Lemaire S.D."/>
            <person name="Lobanov A.V."/>
            <person name="Lohr M."/>
            <person name="Manuell A."/>
            <person name="Meier I."/>
            <person name="Mets L."/>
            <person name="Mittag M."/>
            <person name="Mittelmeier T."/>
            <person name="Moroney J.V."/>
            <person name="Moseley J."/>
            <person name="Napoli C."/>
            <person name="Nedelcu A.M."/>
            <person name="Niyogi K."/>
            <person name="Novoselov S.V."/>
            <person name="Paulsen I.T."/>
            <person name="Pazour G."/>
            <person name="Purton S."/>
            <person name="Ral J.P."/>
            <person name="Riano-Pachon D.M."/>
            <person name="Riekhof W."/>
            <person name="Rymarquis L."/>
            <person name="Schroda M."/>
            <person name="Stern D."/>
            <person name="Umen J."/>
            <person name="Willows R."/>
            <person name="Wilson N."/>
            <person name="Zimmer S.L."/>
            <person name="Allmer J."/>
            <person name="Balk J."/>
            <person name="Bisova K."/>
            <person name="Chen C.J."/>
            <person name="Elias M."/>
            <person name="Gendler K."/>
            <person name="Hauser C."/>
            <person name="Lamb M.R."/>
            <person name="Ledford H."/>
            <person name="Long J.C."/>
            <person name="Minagawa J."/>
            <person name="Page M.D."/>
            <person name="Pan J."/>
            <person name="Pootakham W."/>
            <person name="Roje S."/>
            <person name="Rose A."/>
            <person name="Stahlberg E."/>
            <person name="Terauchi A.M."/>
            <person name="Yang P."/>
            <person name="Ball S."/>
            <person name="Bowler C."/>
            <person name="Dieckmann C.L."/>
            <person name="Gladyshev V.N."/>
            <person name="Green P."/>
            <person name="Jorgensen R."/>
            <person name="Mayfield S."/>
            <person name="Mueller-Roeber B."/>
            <person name="Rajamani S."/>
            <person name="Sayre R.T."/>
            <person name="Brokstein P."/>
            <person name="Dubchak I."/>
            <person name="Goodstein D."/>
            <person name="Hornick L."/>
            <person name="Huang Y.W."/>
            <person name="Jhaveri J."/>
            <person name="Luo Y."/>
            <person name="Martinez D."/>
            <person name="Ngau W.C."/>
            <person name="Otillar B."/>
            <person name="Poliakov A."/>
            <person name="Porter A."/>
            <person name="Szajkowski L."/>
            <person name="Werner G."/>
            <person name="Zhou K."/>
            <person name="Grigoriev I.V."/>
            <person name="Rokhsar D.S."/>
            <person name="Grossman A.R."/>
        </authorList>
    </citation>
    <scope>NUCLEOTIDE SEQUENCE [LARGE SCALE GENOMIC DNA]</scope>
    <source>
        <strain evidence="3">CC-503</strain>
    </source>
</reference>
<keyword evidence="3" id="KW-1185">Reference proteome</keyword>
<dbReference type="Proteomes" id="UP000006906">
    <property type="component" value="Chromosome 8"/>
</dbReference>
<evidence type="ECO:0000256" key="1">
    <source>
        <dbReference type="SAM" id="MobiDB-lite"/>
    </source>
</evidence>
<dbReference type="AlphaFoldDB" id="A0A2K3DG78"/>
<dbReference type="KEGG" id="cre:CHLRE_08g358524v5"/>
<organism evidence="2 3">
    <name type="scientific">Chlamydomonas reinhardtii</name>
    <name type="common">Chlamydomonas smithii</name>
    <dbReference type="NCBI Taxonomy" id="3055"/>
    <lineage>
        <taxon>Eukaryota</taxon>
        <taxon>Viridiplantae</taxon>
        <taxon>Chlorophyta</taxon>
        <taxon>core chlorophytes</taxon>
        <taxon>Chlorophyceae</taxon>
        <taxon>CS clade</taxon>
        <taxon>Chlamydomonadales</taxon>
        <taxon>Chlamydomonadaceae</taxon>
        <taxon>Chlamydomonas</taxon>
    </lineage>
</organism>
<evidence type="ECO:0000313" key="2">
    <source>
        <dbReference type="EMBL" id="PNW79517.1"/>
    </source>
</evidence>
<dbReference type="GeneID" id="66054261"/>
<feature type="region of interest" description="Disordered" evidence="1">
    <location>
        <begin position="129"/>
        <end position="160"/>
    </location>
</feature>
<feature type="compositionally biased region" description="Gly residues" evidence="1">
    <location>
        <begin position="129"/>
        <end position="142"/>
    </location>
</feature>
<dbReference type="EMBL" id="CM008969">
    <property type="protein sequence ID" value="PNW79517.1"/>
    <property type="molecule type" value="Genomic_DNA"/>
</dbReference>